<gene>
    <name evidence="7" type="primary">LOC106820436</name>
</gene>
<name>A0ABM1F7L8_PRICU</name>
<dbReference type="InterPro" id="IPR001048">
    <property type="entry name" value="Asp/Glu/Uridylate_kinase"/>
</dbReference>
<proteinExistence type="predicted"/>
<sequence length="99" mass="10428">VLWCLITNLIEADLLVILTDQNGLYTKDPRHHDDAELISEGSATDPSFVSFAGSAGTNIGTGGMATKVIAAQRAARSGCATIIASGREKDVLNRLQQGE</sequence>
<dbReference type="Proteomes" id="UP000695022">
    <property type="component" value="Unplaced"/>
</dbReference>
<evidence type="ECO:0000259" key="5">
    <source>
        <dbReference type="Pfam" id="PF00696"/>
    </source>
</evidence>
<evidence type="ECO:0000313" key="7">
    <source>
        <dbReference type="RefSeq" id="XP_014680439.1"/>
    </source>
</evidence>
<protein>
    <submittedName>
        <fullName evidence="7">Glutamate 5-kinase-like</fullName>
    </submittedName>
</protein>
<feature type="non-terminal residue" evidence="7">
    <location>
        <position position="1"/>
    </location>
</feature>
<keyword evidence="6" id="KW-1185">Reference proteome</keyword>
<dbReference type="Pfam" id="PF00696">
    <property type="entry name" value="AA_kinase"/>
    <property type="match status" value="1"/>
</dbReference>
<keyword evidence="2" id="KW-0547">Nucleotide-binding</keyword>
<feature type="non-terminal residue" evidence="7">
    <location>
        <position position="99"/>
    </location>
</feature>
<dbReference type="InterPro" id="IPR036393">
    <property type="entry name" value="AceGlu_kinase-like_sf"/>
</dbReference>
<organism evidence="6 7">
    <name type="scientific">Priapulus caudatus</name>
    <name type="common">Priapulid worm</name>
    <dbReference type="NCBI Taxonomy" id="37621"/>
    <lineage>
        <taxon>Eukaryota</taxon>
        <taxon>Metazoa</taxon>
        <taxon>Ecdysozoa</taxon>
        <taxon>Scalidophora</taxon>
        <taxon>Priapulida</taxon>
        <taxon>Priapulimorpha</taxon>
        <taxon>Priapulimorphida</taxon>
        <taxon>Priapulidae</taxon>
        <taxon>Priapulus</taxon>
    </lineage>
</organism>
<evidence type="ECO:0000256" key="4">
    <source>
        <dbReference type="ARBA" id="ARBA00022840"/>
    </source>
</evidence>
<accession>A0ABM1F7L8</accession>
<dbReference type="Gene3D" id="3.40.1160.10">
    <property type="entry name" value="Acetylglutamate kinase-like"/>
    <property type="match status" value="1"/>
</dbReference>
<feature type="domain" description="Aspartate/glutamate/uridylate kinase" evidence="5">
    <location>
        <begin position="4"/>
        <end position="85"/>
    </location>
</feature>
<keyword evidence="3" id="KW-0418">Kinase</keyword>
<evidence type="ECO:0000313" key="6">
    <source>
        <dbReference type="Proteomes" id="UP000695022"/>
    </source>
</evidence>
<evidence type="ECO:0000256" key="3">
    <source>
        <dbReference type="ARBA" id="ARBA00022777"/>
    </source>
</evidence>
<keyword evidence="4" id="KW-0067">ATP-binding</keyword>
<dbReference type="RefSeq" id="XP_014680439.1">
    <property type="nucleotide sequence ID" value="XM_014824953.1"/>
</dbReference>
<dbReference type="PROSITE" id="PS00902">
    <property type="entry name" value="GLUTAMATE_5_KINASE"/>
    <property type="match status" value="1"/>
</dbReference>
<dbReference type="InterPro" id="IPR019797">
    <property type="entry name" value="Glutamate_5-kinase_CS"/>
</dbReference>
<dbReference type="PANTHER" id="PTHR43654:SF1">
    <property type="entry name" value="ISOPENTENYL PHOSPHATE KINASE"/>
    <property type="match status" value="1"/>
</dbReference>
<evidence type="ECO:0000256" key="2">
    <source>
        <dbReference type="ARBA" id="ARBA00022741"/>
    </source>
</evidence>
<dbReference type="PANTHER" id="PTHR43654">
    <property type="entry name" value="GLUTAMATE 5-KINASE"/>
    <property type="match status" value="1"/>
</dbReference>
<dbReference type="GeneID" id="106820436"/>
<dbReference type="SUPFAM" id="SSF53633">
    <property type="entry name" value="Carbamate kinase-like"/>
    <property type="match status" value="1"/>
</dbReference>
<evidence type="ECO:0000256" key="1">
    <source>
        <dbReference type="ARBA" id="ARBA00022679"/>
    </source>
</evidence>
<reference evidence="7" key="1">
    <citation type="submission" date="2025-08" db="UniProtKB">
        <authorList>
            <consortium name="RefSeq"/>
        </authorList>
    </citation>
    <scope>IDENTIFICATION</scope>
</reference>
<keyword evidence="1" id="KW-0808">Transferase</keyword>